<evidence type="ECO:0000313" key="2">
    <source>
        <dbReference type="Proteomes" id="UP000563906"/>
    </source>
</evidence>
<reference evidence="1 2" key="1">
    <citation type="submission" date="2020-07" db="EMBL/GenBank/DDBJ databases">
        <title>Bacterium isolated from marine sediment.</title>
        <authorList>
            <person name="Shang D."/>
            <person name="Du Z.-J."/>
        </authorList>
    </citation>
    <scope>NUCLEOTIDE SEQUENCE [LARGE SCALE GENOMIC DNA]</scope>
    <source>
        <strain evidence="1 2">S7007</strain>
    </source>
</reference>
<name>A0A839ALV8_9FLAO</name>
<proteinExistence type="predicted"/>
<protein>
    <submittedName>
        <fullName evidence="1">Uncharacterized protein</fullName>
    </submittedName>
</protein>
<dbReference type="Proteomes" id="UP000563906">
    <property type="component" value="Unassembled WGS sequence"/>
</dbReference>
<gene>
    <name evidence="1" type="ORF">H3Z83_01415</name>
</gene>
<sequence length="262" mass="30720">MKKIFTLLLIFTFSSSYSQEKIKLVEYTSSKCEEIYFENINKVNSRIINKELINDILNISVLTTTSCDNTEIGEIEVKNDTLNLIHHTKRDFIEPITKIIVKNDSIQVIEKATHIEEITECECVYKLNYLIKNIELEKFIVTLNSKIIEESEHQFKIKRDKATFEIVKGDTINLIDIYGLKQKLHIKYRKDGKLISKLYFKDGEKISGLARVFYDFFGFDKAETYIEKGKFTKRKYYNKGKLIKTCDTMGGFEEDTKCVYQK</sequence>
<organism evidence="1 2">
    <name type="scientific">Tenacibaculum pelagium</name>
    <dbReference type="NCBI Taxonomy" id="2759527"/>
    <lineage>
        <taxon>Bacteria</taxon>
        <taxon>Pseudomonadati</taxon>
        <taxon>Bacteroidota</taxon>
        <taxon>Flavobacteriia</taxon>
        <taxon>Flavobacteriales</taxon>
        <taxon>Flavobacteriaceae</taxon>
        <taxon>Tenacibaculum</taxon>
    </lineage>
</organism>
<evidence type="ECO:0000313" key="1">
    <source>
        <dbReference type="EMBL" id="MBA6155184.1"/>
    </source>
</evidence>
<dbReference type="RefSeq" id="WP_182123697.1">
    <property type="nucleotide sequence ID" value="NZ_JACGLS010000001.1"/>
</dbReference>
<keyword evidence="2" id="KW-1185">Reference proteome</keyword>
<accession>A0A839ALV8</accession>
<dbReference type="AlphaFoldDB" id="A0A839ALV8"/>
<comment type="caution">
    <text evidence="1">The sequence shown here is derived from an EMBL/GenBank/DDBJ whole genome shotgun (WGS) entry which is preliminary data.</text>
</comment>
<dbReference type="EMBL" id="JACGLS010000001">
    <property type="protein sequence ID" value="MBA6155184.1"/>
    <property type="molecule type" value="Genomic_DNA"/>
</dbReference>